<dbReference type="Proteomes" id="UP000299102">
    <property type="component" value="Unassembled WGS sequence"/>
</dbReference>
<dbReference type="AlphaFoldDB" id="A0A4C2ACJ7"/>
<feature type="disulfide bond" evidence="10">
    <location>
        <begin position="622"/>
        <end position="634"/>
    </location>
</feature>
<feature type="disulfide bond" evidence="10">
    <location>
        <begin position="230"/>
        <end position="248"/>
    </location>
</feature>
<dbReference type="STRING" id="151549.A0A4C2ACJ7"/>
<accession>A0A4C2ACJ7</accession>
<feature type="disulfide bond" evidence="10">
    <location>
        <begin position="602"/>
        <end position="617"/>
    </location>
</feature>
<proteinExistence type="predicted"/>
<feature type="disulfide bond" evidence="10">
    <location>
        <begin position="590"/>
        <end position="608"/>
    </location>
</feature>
<evidence type="ECO:0000313" key="12">
    <source>
        <dbReference type="Proteomes" id="UP000299102"/>
    </source>
</evidence>
<feature type="disulfide bond" evidence="10">
    <location>
        <begin position="303"/>
        <end position="321"/>
    </location>
</feature>
<evidence type="ECO:0000256" key="3">
    <source>
        <dbReference type="ARBA" id="ARBA00022729"/>
    </source>
</evidence>
<feature type="non-terminal residue" evidence="11">
    <location>
        <position position="890"/>
    </location>
</feature>
<feature type="disulfide bond" evidence="10">
    <location>
        <begin position="142"/>
        <end position="160"/>
    </location>
</feature>
<dbReference type="GO" id="GO:0043235">
    <property type="term" value="C:receptor complex"/>
    <property type="evidence" value="ECO:0007669"/>
    <property type="project" value="TreeGrafter"/>
</dbReference>
<feature type="disulfide bond" evidence="10">
    <location>
        <begin position="744"/>
        <end position="756"/>
    </location>
</feature>
<evidence type="ECO:0000256" key="2">
    <source>
        <dbReference type="ARBA" id="ARBA00022692"/>
    </source>
</evidence>
<dbReference type="InterPro" id="IPR036397">
    <property type="entry name" value="RNaseH_sf"/>
</dbReference>
<feature type="disulfide bond" evidence="10">
    <location>
        <begin position="67"/>
        <end position="85"/>
    </location>
</feature>
<keyword evidence="11" id="KW-0449">Lipoprotein</keyword>
<protein>
    <submittedName>
        <fullName evidence="11">Low-density lipoprotein receptor-related protein 1B</fullName>
    </submittedName>
</protein>
<comment type="subcellular location">
    <subcellularLocation>
        <location evidence="1">Membrane</location>
        <topology evidence="1">Single-pass membrane protein</topology>
    </subcellularLocation>
</comment>
<dbReference type="Gene3D" id="4.10.400.10">
    <property type="entry name" value="Low-density Lipoprotein Receptor"/>
    <property type="match status" value="11"/>
</dbReference>
<dbReference type="PANTHER" id="PTHR22722:SF14">
    <property type="entry name" value="MEGALIN, ISOFORM A"/>
    <property type="match status" value="1"/>
</dbReference>
<feature type="disulfide bond" evidence="10">
    <location>
        <begin position="223"/>
        <end position="235"/>
    </location>
</feature>
<dbReference type="EMBL" id="BGZK01003006">
    <property type="protein sequence ID" value="GBP97800.1"/>
    <property type="molecule type" value="Genomic_DNA"/>
</dbReference>
<feature type="disulfide bond" evidence="10">
    <location>
        <begin position="583"/>
        <end position="595"/>
    </location>
</feature>
<feature type="disulfide bond" evidence="10">
    <location>
        <begin position="79"/>
        <end position="94"/>
    </location>
</feature>
<dbReference type="OrthoDB" id="9990982at2759"/>
<dbReference type="SMART" id="SM00192">
    <property type="entry name" value="LDLa"/>
    <property type="match status" value="12"/>
</dbReference>
<dbReference type="InterPro" id="IPR051221">
    <property type="entry name" value="LDLR-related"/>
</dbReference>
<keyword evidence="8 11" id="KW-0675">Receptor</keyword>
<reference evidence="11 12" key="1">
    <citation type="journal article" date="2019" name="Commun. Biol.">
        <title>The bagworm genome reveals a unique fibroin gene that provides high tensile strength.</title>
        <authorList>
            <person name="Kono N."/>
            <person name="Nakamura H."/>
            <person name="Ohtoshi R."/>
            <person name="Tomita M."/>
            <person name="Numata K."/>
            <person name="Arakawa K."/>
        </authorList>
    </citation>
    <scope>NUCLEOTIDE SEQUENCE [LARGE SCALE GENOMIC DNA]</scope>
</reference>
<dbReference type="Gene3D" id="3.30.420.10">
    <property type="entry name" value="Ribonuclease H-like superfamily/Ribonuclease H"/>
    <property type="match status" value="1"/>
</dbReference>
<keyword evidence="3" id="KW-0732">Signal</keyword>
<dbReference type="InterPro" id="IPR036055">
    <property type="entry name" value="LDL_receptor-like_sf"/>
</dbReference>
<sequence>MGGLSSLITTVTTSTDCTTAEFRCESDGSCIERRKVCDGTPHCVDKSDEEHCHAGLHVCIQRGMFRCGDGKCITSLLRCDGYADCRDRADERGCRYGQFRCGDGTLISMYKRCNRQYDCPYGDYSDEKDCPRAQCMTDEYRCTSGECITLNLKCDGVDHCKDGSDEIDCPCKKHQFACDDGSCIDAKAECDGNAAEEKERSGSVIHAQYIIRSQFRGAKFPNCSLGSFDCGNGICLTNSARCNGVKDCSNGEDEDDCNEDCVDKCSNGQCLEANMICDGETDCPDGSDELHCPSCNELTDFRCNNGECINTELHCNGLMDCVDGSDEIQCNMTIIPTQRCREGEFKCSDGTCVNEHFVCDGRSDCIDGSDEESCLSGALLAITNSKRVSREAHLSIYYGITNPTLSCGECLNNCSNLFLPLNSVIVSLTENTIIRILMAGVLPLQSGNFDVKDEPRSGLPLTDKVDAILVIVEHDPRISSYDIEKLKNDRKTALTLLEKAQYTRKLNTWVPHGFTKRSPTNRVFICDSLLKCNEIKQILKRLITGDEKWITYDKNVRKRLWLKVASYPTRPARSPPQTPAAPCQDSQFTCYNGHCIPHLRRCDNIYDCTDFSDEQNCYYSACTDVQWPCRSGQCIDVSYVCNGIKDCNDGSDEDYFCTSTTSSPSRIIPIQGSYTPSPYYPVPVRPDSTTIGPQLFDDNEPEFRLRLESESKNLVACKVGIRAKVLRDNDFECFFFTHLALDECKLYEWRCENGPCINETLRCDGHIDCPYDNSDELDCPLKSPFGLQLRTYPSEQTVRHSGDVVFQCRDEGLRRAPVRWVREGGRPLPIGSTDKNGRLEMFKVTRLHLHHPQLRASVTRQLVAMGNAYLRLQCATVFRIVPTIQMKTLG</sequence>
<feature type="disulfide bond" evidence="10">
    <location>
        <begin position="340"/>
        <end position="352"/>
    </location>
</feature>
<dbReference type="GO" id="GO:0003676">
    <property type="term" value="F:nucleic acid binding"/>
    <property type="evidence" value="ECO:0007669"/>
    <property type="project" value="InterPro"/>
</dbReference>
<dbReference type="FunFam" id="4.10.400.10:FF:000034">
    <property type="entry name" value="Low-density lipoprotein receptor-related protein 2"/>
    <property type="match status" value="2"/>
</dbReference>
<dbReference type="SUPFAM" id="SSF57424">
    <property type="entry name" value="LDL receptor-like module"/>
    <property type="match status" value="11"/>
</dbReference>
<evidence type="ECO:0000256" key="4">
    <source>
        <dbReference type="ARBA" id="ARBA00022737"/>
    </source>
</evidence>
<feature type="disulfide bond" evidence="10">
    <location>
        <begin position="135"/>
        <end position="147"/>
    </location>
</feature>
<feature type="disulfide bond" evidence="10">
    <location>
        <begin position="265"/>
        <end position="283"/>
    </location>
</feature>
<dbReference type="Pfam" id="PF00057">
    <property type="entry name" value="Ldl_recept_a"/>
    <property type="match status" value="10"/>
</dbReference>
<organism evidence="11 12">
    <name type="scientific">Eumeta variegata</name>
    <name type="common">Bagworm moth</name>
    <name type="synonym">Eumeta japonica</name>
    <dbReference type="NCBI Taxonomy" id="151549"/>
    <lineage>
        <taxon>Eukaryota</taxon>
        <taxon>Metazoa</taxon>
        <taxon>Ecdysozoa</taxon>
        <taxon>Arthropoda</taxon>
        <taxon>Hexapoda</taxon>
        <taxon>Insecta</taxon>
        <taxon>Pterygota</taxon>
        <taxon>Neoptera</taxon>
        <taxon>Endopterygota</taxon>
        <taxon>Lepidoptera</taxon>
        <taxon>Glossata</taxon>
        <taxon>Ditrysia</taxon>
        <taxon>Tineoidea</taxon>
        <taxon>Psychidae</taxon>
        <taxon>Oiketicinae</taxon>
        <taxon>Eumeta</taxon>
    </lineage>
</organism>
<feature type="disulfide bond" evidence="10">
    <location>
        <begin position="751"/>
        <end position="769"/>
    </location>
</feature>
<feature type="disulfide bond" evidence="10">
    <location>
        <begin position="359"/>
        <end position="374"/>
    </location>
</feature>
<keyword evidence="9" id="KW-0325">Glycoprotein</keyword>
<feature type="disulfide bond" evidence="10">
    <location>
        <begin position="347"/>
        <end position="365"/>
    </location>
</feature>
<dbReference type="PRINTS" id="PR00261">
    <property type="entry name" value="LDLRECEPTOR"/>
</dbReference>
<dbReference type="GO" id="GO:0005886">
    <property type="term" value="C:plasma membrane"/>
    <property type="evidence" value="ECO:0007669"/>
    <property type="project" value="TreeGrafter"/>
</dbReference>
<dbReference type="InterPro" id="IPR023415">
    <property type="entry name" value="LDLR_class-A_CS"/>
</dbReference>
<gene>
    <name evidence="11" type="primary">Lrp1b</name>
    <name evidence="11" type="ORF">EVAR_69302_1</name>
</gene>
<dbReference type="PANTHER" id="PTHR22722">
    <property type="entry name" value="LOW-DENSITY LIPOPROTEIN RECEPTOR-RELATED PROTEIN 2-RELATED"/>
    <property type="match status" value="1"/>
</dbReference>
<keyword evidence="6" id="KW-0472">Membrane</keyword>
<dbReference type="PROSITE" id="PS50068">
    <property type="entry name" value="LDLRA_2"/>
    <property type="match status" value="10"/>
</dbReference>
<comment type="caution">
    <text evidence="10">Lacks conserved residue(s) required for the propagation of feature annotation.</text>
</comment>
<comment type="caution">
    <text evidence="11">The sequence shown here is derived from an EMBL/GenBank/DDBJ whole genome shotgun (WGS) entry which is preliminary data.</text>
</comment>
<keyword evidence="12" id="KW-1185">Reference proteome</keyword>
<evidence type="ECO:0000256" key="9">
    <source>
        <dbReference type="ARBA" id="ARBA00023180"/>
    </source>
</evidence>
<evidence type="ECO:0000313" key="11">
    <source>
        <dbReference type="EMBL" id="GBP97800.1"/>
    </source>
</evidence>
<feature type="disulfide bond" evidence="10">
    <location>
        <begin position="629"/>
        <end position="647"/>
    </location>
</feature>
<evidence type="ECO:0000256" key="7">
    <source>
        <dbReference type="ARBA" id="ARBA00023157"/>
    </source>
</evidence>
<feature type="disulfide bond" evidence="10">
    <location>
        <begin position="277"/>
        <end position="292"/>
    </location>
</feature>
<evidence type="ECO:0000256" key="10">
    <source>
        <dbReference type="PROSITE-ProRule" id="PRU00124"/>
    </source>
</evidence>
<evidence type="ECO:0000256" key="1">
    <source>
        <dbReference type="ARBA" id="ARBA00004167"/>
    </source>
</evidence>
<keyword evidence="5" id="KW-1133">Transmembrane helix</keyword>
<keyword evidence="2" id="KW-0812">Transmembrane</keyword>
<keyword evidence="7 10" id="KW-1015">Disulfide bond</keyword>
<feature type="disulfide bond" evidence="10">
    <location>
        <begin position="242"/>
        <end position="257"/>
    </location>
</feature>
<evidence type="ECO:0000256" key="8">
    <source>
        <dbReference type="ARBA" id="ARBA00023170"/>
    </source>
</evidence>
<evidence type="ECO:0000256" key="5">
    <source>
        <dbReference type="ARBA" id="ARBA00022989"/>
    </source>
</evidence>
<keyword evidence="4" id="KW-0677">Repeat</keyword>
<feature type="disulfide bond" evidence="10">
    <location>
        <begin position="154"/>
        <end position="169"/>
    </location>
</feature>
<feature type="disulfide bond" evidence="10">
    <location>
        <begin position="37"/>
        <end position="52"/>
    </location>
</feature>
<dbReference type="CDD" id="cd00112">
    <property type="entry name" value="LDLa"/>
    <property type="match status" value="11"/>
</dbReference>
<name>A0A4C2ACJ7_EUMVA</name>
<evidence type="ECO:0000256" key="6">
    <source>
        <dbReference type="ARBA" id="ARBA00023136"/>
    </source>
</evidence>
<dbReference type="PROSITE" id="PS01209">
    <property type="entry name" value="LDLRA_1"/>
    <property type="match status" value="4"/>
</dbReference>
<feature type="disulfide bond" evidence="10">
    <location>
        <begin position="315"/>
        <end position="330"/>
    </location>
</feature>
<dbReference type="InterPro" id="IPR002172">
    <property type="entry name" value="LDrepeatLR_classA_rpt"/>
</dbReference>